<keyword evidence="1" id="KW-0812">Transmembrane</keyword>
<protein>
    <submittedName>
        <fullName evidence="2">Uncharacterized protein</fullName>
    </submittedName>
</protein>
<dbReference type="AlphaFoldDB" id="A0A843UJH9"/>
<evidence type="ECO:0000313" key="2">
    <source>
        <dbReference type="EMBL" id="MQL83658.1"/>
    </source>
</evidence>
<dbReference type="Proteomes" id="UP000652761">
    <property type="component" value="Unassembled WGS sequence"/>
</dbReference>
<organism evidence="2 3">
    <name type="scientific">Colocasia esculenta</name>
    <name type="common">Wild taro</name>
    <name type="synonym">Arum esculentum</name>
    <dbReference type="NCBI Taxonomy" id="4460"/>
    <lineage>
        <taxon>Eukaryota</taxon>
        <taxon>Viridiplantae</taxon>
        <taxon>Streptophyta</taxon>
        <taxon>Embryophyta</taxon>
        <taxon>Tracheophyta</taxon>
        <taxon>Spermatophyta</taxon>
        <taxon>Magnoliopsida</taxon>
        <taxon>Liliopsida</taxon>
        <taxon>Araceae</taxon>
        <taxon>Aroideae</taxon>
        <taxon>Colocasieae</taxon>
        <taxon>Colocasia</taxon>
    </lineage>
</organism>
<evidence type="ECO:0000256" key="1">
    <source>
        <dbReference type="SAM" id="Phobius"/>
    </source>
</evidence>
<proteinExistence type="predicted"/>
<keyword evidence="1" id="KW-0472">Membrane</keyword>
<name>A0A843UJH9_COLES</name>
<evidence type="ECO:0000313" key="3">
    <source>
        <dbReference type="Proteomes" id="UP000652761"/>
    </source>
</evidence>
<sequence>MDLQGVVAYVCDSLVKVVTIVVCPGGGMVLWFSVVPRGSRYWLVVINPDILCMWFASETVA</sequence>
<reference evidence="2" key="1">
    <citation type="submission" date="2017-07" db="EMBL/GenBank/DDBJ databases">
        <title>Taro Niue Genome Assembly and Annotation.</title>
        <authorList>
            <person name="Atibalentja N."/>
            <person name="Keating K."/>
            <person name="Fields C.J."/>
        </authorList>
    </citation>
    <scope>NUCLEOTIDE SEQUENCE</scope>
    <source>
        <strain evidence="2">Niue_2</strain>
        <tissue evidence="2">Leaf</tissue>
    </source>
</reference>
<accession>A0A843UJH9</accession>
<comment type="caution">
    <text evidence="2">The sequence shown here is derived from an EMBL/GenBank/DDBJ whole genome shotgun (WGS) entry which is preliminary data.</text>
</comment>
<feature type="transmembrane region" description="Helical" evidence="1">
    <location>
        <begin position="6"/>
        <end position="32"/>
    </location>
</feature>
<keyword evidence="1" id="KW-1133">Transmembrane helix</keyword>
<dbReference type="EMBL" id="NMUH01000709">
    <property type="protein sequence ID" value="MQL83658.1"/>
    <property type="molecule type" value="Genomic_DNA"/>
</dbReference>
<keyword evidence="3" id="KW-1185">Reference proteome</keyword>
<gene>
    <name evidence="2" type="ORF">Taro_016151</name>
</gene>